<evidence type="ECO:0000313" key="1">
    <source>
        <dbReference type="EMBL" id="KVP83587.1"/>
    </source>
</evidence>
<dbReference type="AlphaFoldDB" id="A0AAW3MP92"/>
<sequence length="312" mass="34169">MMKTKFFSVSGKSAADLQLPEDMVLLHGEELDDRGESACRSAPENSRVQLSFGVDDMSLTVGTRKKSSDLAVELLSEYDWRKVVLEATTLGFAELFCAVNALLASGATSINIIYVEPAEYTRDGKGAELFALSEPTRGYVAIPNAIVDLASEEVEAGVFFLGFEPERLDRALEEYQMIASKYVKVVFGIPAYHPGWELDAIIPHLTALESHKLQLDYCSANDPEAAFECLERTRDTLGAEKRMFVAPIGPKPCGIASAIFASVYPKQVGLLFDHPRRKKKRSSGVDLWHRFTVTIDRSIESAAAAPTPAATA</sequence>
<gene>
    <name evidence="1" type="ORF">WJ96_25390</name>
</gene>
<keyword evidence="2" id="KW-1185">Reference proteome</keyword>
<dbReference type="RefSeq" id="WP_059958393.1">
    <property type="nucleotide sequence ID" value="NZ_LPAK01000107.1"/>
</dbReference>
<dbReference type="EMBL" id="LPBJ01000129">
    <property type="protein sequence ID" value="KVP83587.1"/>
    <property type="molecule type" value="Genomic_DNA"/>
</dbReference>
<comment type="caution">
    <text evidence="1">The sequence shown here is derived from an EMBL/GenBank/DDBJ whole genome shotgun (WGS) entry which is preliminary data.</text>
</comment>
<proteinExistence type="predicted"/>
<evidence type="ECO:0000313" key="2">
    <source>
        <dbReference type="Proteomes" id="UP000056453"/>
    </source>
</evidence>
<organism evidence="1 2">
    <name type="scientific">Burkholderia ubonensis</name>
    <dbReference type="NCBI Taxonomy" id="101571"/>
    <lineage>
        <taxon>Bacteria</taxon>
        <taxon>Pseudomonadati</taxon>
        <taxon>Pseudomonadota</taxon>
        <taxon>Betaproteobacteria</taxon>
        <taxon>Burkholderiales</taxon>
        <taxon>Burkholderiaceae</taxon>
        <taxon>Burkholderia</taxon>
        <taxon>Burkholderia cepacia complex</taxon>
    </lineage>
</organism>
<accession>A0AAW3MP92</accession>
<reference evidence="1 2" key="1">
    <citation type="submission" date="2015-11" db="EMBL/GenBank/DDBJ databases">
        <title>Expanding the genomic diversity of Burkholderia species for the development of highly accurate diagnostics.</title>
        <authorList>
            <person name="Sahl J."/>
            <person name="Keim P."/>
            <person name="Wagner D."/>
        </authorList>
    </citation>
    <scope>NUCLEOTIDE SEQUENCE [LARGE SCALE GENOMIC DNA]</scope>
    <source>
        <strain evidence="1 2">MSMB1808WGS</strain>
    </source>
</reference>
<protein>
    <submittedName>
        <fullName evidence="1">Uncharacterized protein</fullName>
    </submittedName>
</protein>
<dbReference type="Proteomes" id="UP000056453">
    <property type="component" value="Unassembled WGS sequence"/>
</dbReference>
<name>A0AAW3MP92_9BURK</name>